<evidence type="ECO:0000313" key="1">
    <source>
        <dbReference type="EMBL" id="SVE61330.1"/>
    </source>
</evidence>
<accession>A0A383EYH0</accession>
<proteinExistence type="predicted"/>
<dbReference type="EMBL" id="UINC01229567">
    <property type="protein sequence ID" value="SVE61330.1"/>
    <property type="molecule type" value="Genomic_DNA"/>
</dbReference>
<evidence type="ECO:0008006" key="2">
    <source>
        <dbReference type="Google" id="ProtNLM"/>
    </source>
</evidence>
<dbReference type="AlphaFoldDB" id="A0A383EYH0"/>
<sequence length="110" mass="11719">MSYYLFKASYTAAAMKTMVEQPQDRSKMISSACEAFGGKLHQMFMAFGDDDVIVICELPDDVSAAAISAQIAAGGACSNVSTTQLLSMSDWVRACEKARDVSSGYTAPKA</sequence>
<gene>
    <name evidence="1" type="ORF">METZ01_LOCUS514184</name>
</gene>
<organism evidence="1">
    <name type="scientific">marine metagenome</name>
    <dbReference type="NCBI Taxonomy" id="408172"/>
    <lineage>
        <taxon>unclassified sequences</taxon>
        <taxon>metagenomes</taxon>
        <taxon>ecological metagenomes</taxon>
    </lineage>
</organism>
<reference evidence="1" key="1">
    <citation type="submission" date="2018-05" db="EMBL/GenBank/DDBJ databases">
        <authorList>
            <person name="Lanie J.A."/>
            <person name="Ng W.-L."/>
            <person name="Kazmierczak K.M."/>
            <person name="Andrzejewski T.M."/>
            <person name="Davidsen T.M."/>
            <person name="Wayne K.J."/>
            <person name="Tettelin H."/>
            <person name="Glass J.I."/>
            <person name="Rusch D."/>
            <person name="Podicherti R."/>
            <person name="Tsui H.-C.T."/>
            <person name="Winkler M.E."/>
        </authorList>
    </citation>
    <scope>NUCLEOTIDE SEQUENCE</scope>
</reference>
<dbReference type="Pfam" id="PF08734">
    <property type="entry name" value="GYD"/>
    <property type="match status" value="1"/>
</dbReference>
<dbReference type="InterPro" id="IPR014845">
    <property type="entry name" value="GYD/TTHA1554"/>
</dbReference>
<protein>
    <recommendedName>
        <fullName evidence="2">GYD domain-containing protein</fullName>
    </recommendedName>
</protein>
<name>A0A383EYH0_9ZZZZ</name>